<dbReference type="Proteomes" id="UP000653305">
    <property type="component" value="Unassembled WGS sequence"/>
</dbReference>
<feature type="transmembrane region" description="Helical" evidence="8">
    <location>
        <begin position="408"/>
        <end position="426"/>
    </location>
</feature>
<comment type="caution">
    <text evidence="10">The sequence shown here is derived from an EMBL/GenBank/DDBJ whole genome shotgun (WGS) entry which is preliminary data.</text>
</comment>
<evidence type="ECO:0000256" key="3">
    <source>
        <dbReference type="ARBA" id="ARBA00022622"/>
    </source>
</evidence>
<dbReference type="PANTHER" id="PTHR31673">
    <property type="entry name" value="PROTEIN COBRA"/>
    <property type="match status" value="1"/>
</dbReference>
<organism evidence="10 11">
    <name type="scientific">Phtheirospermum japonicum</name>
    <dbReference type="NCBI Taxonomy" id="374723"/>
    <lineage>
        <taxon>Eukaryota</taxon>
        <taxon>Viridiplantae</taxon>
        <taxon>Streptophyta</taxon>
        <taxon>Embryophyta</taxon>
        <taxon>Tracheophyta</taxon>
        <taxon>Spermatophyta</taxon>
        <taxon>Magnoliopsida</taxon>
        <taxon>eudicotyledons</taxon>
        <taxon>Gunneridae</taxon>
        <taxon>Pentapetalae</taxon>
        <taxon>asterids</taxon>
        <taxon>lamiids</taxon>
        <taxon>Lamiales</taxon>
        <taxon>Orobanchaceae</taxon>
        <taxon>Orobanchaceae incertae sedis</taxon>
        <taxon>Phtheirospermum</taxon>
    </lineage>
</organism>
<evidence type="ECO:0000256" key="8">
    <source>
        <dbReference type="SAM" id="Phobius"/>
    </source>
</evidence>
<reference evidence="10" key="1">
    <citation type="submission" date="2020-07" db="EMBL/GenBank/DDBJ databases">
        <title>Ethylene signaling mediates host invasion by parasitic plants.</title>
        <authorList>
            <person name="Yoshida S."/>
        </authorList>
    </citation>
    <scope>NUCLEOTIDE SEQUENCE</scope>
    <source>
        <strain evidence="10">Okayama</strain>
    </source>
</reference>
<keyword evidence="11" id="KW-1185">Reference proteome</keyword>
<dbReference type="InterPro" id="IPR006918">
    <property type="entry name" value="COBRA_pln"/>
</dbReference>
<feature type="domain" description="COBRA C-terminal" evidence="9">
    <location>
        <begin position="210"/>
        <end position="400"/>
    </location>
</feature>
<evidence type="ECO:0000256" key="7">
    <source>
        <dbReference type="PIRNR" id="PIRNR038122"/>
    </source>
</evidence>
<dbReference type="GO" id="GO:0052324">
    <property type="term" value="P:plant-type cell wall cellulose biosynthetic process"/>
    <property type="evidence" value="ECO:0007669"/>
    <property type="project" value="TreeGrafter"/>
</dbReference>
<dbReference type="GO" id="GO:0098552">
    <property type="term" value="C:side of membrane"/>
    <property type="evidence" value="ECO:0007669"/>
    <property type="project" value="UniProtKB-KW"/>
</dbReference>
<accession>A0A830CHP9</accession>
<evidence type="ECO:0000313" key="10">
    <source>
        <dbReference type="EMBL" id="GFP99230.1"/>
    </source>
</evidence>
<comment type="subcellular location">
    <subcellularLocation>
        <location evidence="1">Cell membrane</location>
        <topology evidence="1">Lipid-anchor</topology>
        <topology evidence="1">GPI-anchor</topology>
    </subcellularLocation>
</comment>
<dbReference type="GO" id="GO:0010215">
    <property type="term" value="P:cellulose microfibril organization"/>
    <property type="evidence" value="ECO:0007669"/>
    <property type="project" value="InterPro"/>
</dbReference>
<evidence type="ECO:0000256" key="5">
    <source>
        <dbReference type="ARBA" id="ARBA00023180"/>
    </source>
</evidence>
<keyword evidence="4" id="KW-0732">Signal</keyword>
<evidence type="ECO:0000256" key="2">
    <source>
        <dbReference type="ARBA" id="ARBA00005507"/>
    </source>
</evidence>
<name>A0A830CHP9_9LAMI</name>
<dbReference type="AlphaFoldDB" id="A0A830CHP9"/>
<evidence type="ECO:0000256" key="1">
    <source>
        <dbReference type="ARBA" id="ARBA00004609"/>
    </source>
</evidence>
<protein>
    <recommendedName>
        <fullName evidence="7">COBRA-like protein</fullName>
    </recommendedName>
</protein>
<dbReference type="EMBL" id="BMAC01000561">
    <property type="protein sequence ID" value="GFP99230.1"/>
    <property type="molecule type" value="Genomic_DNA"/>
</dbReference>
<evidence type="ECO:0000256" key="6">
    <source>
        <dbReference type="ARBA" id="ARBA00023288"/>
    </source>
</evidence>
<dbReference type="Pfam" id="PF25079">
    <property type="entry name" value="COB_C"/>
    <property type="match status" value="1"/>
</dbReference>
<gene>
    <name evidence="10" type="ORF">PHJA_002066900</name>
</gene>
<keyword evidence="8" id="KW-0812">Transmembrane</keyword>
<comment type="similarity">
    <text evidence="2 7">Belongs to the COBRA family.</text>
</comment>
<evidence type="ECO:0000256" key="4">
    <source>
        <dbReference type="ARBA" id="ARBA00022729"/>
    </source>
</evidence>
<evidence type="ECO:0000259" key="9">
    <source>
        <dbReference type="Pfam" id="PF25079"/>
    </source>
</evidence>
<dbReference type="OrthoDB" id="1884438at2759"/>
<keyword evidence="8" id="KW-1133">Transmembrane helix</keyword>
<dbReference type="GO" id="GO:0005886">
    <property type="term" value="C:plasma membrane"/>
    <property type="evidence" value="ECO:0007669"/>
    <property type="project" value="UniProtKB-SubCell"/>
</dbReference>
<dbReference type="InterPro" id="IPR056900">
    <property type="entry name" value="COB_C"/>
</dbReference>
<keyword evidence="5" id="KW-0325">Glycoprotein</keyword>
<dbReference type="PANTHER" id="PTHR31673:SF30">
    <property type="entry name" value="COBRA-LIKE PROTEIN 6"/>
    <property type="match status" value="1"/>
</dbReference>
<keyword evidence="8" id="KW-0472">Membrane</keyword>
<dbReference type="Pfam" id="PF04833">
    <property type="entry name" value="COBRA"/>
    <property type="match status" value="1"/>
</dbReference>
<dbReference type="PIRSF" id="PIRSF038122">
    <property type="entry name" value="COBRA"/>
    <property type="match status" value="1"/>
</dbReference>
<keyword evidence="6" id="KW-0449">Lipoprotein</keyword>
<proteinExistence type="inferred from homology"/>
<sequence length="427" mass="47953">MGFIIHLTCNADAYEPLDPNGNITVRWDVLQENEDGSQDVKISIVNNQLFRHVDHPGWKLSWAWPGEEVIWSMLGAEAKYQGKCEKFKGKVRPHCCEKEPVIIDLLPGTPYNTQVSNCCRGGVLSSMLQDPGKSLAAFQMHIGSASSNASSAPGVPVNFTLGVPGYTCGPAQSVSPTTFYEDHGRRRTEAFATRNVTCYYSQFRASPVPTCCVSMSAFYSETIVPCPQCSCACQGQPGSTCLSRSGESAPVLQLQHDEQPKPLVQCTRHMCPIQVHWHVKQQYTQYWRVKITITNHNFAQNYTDWNLVALHPNLKNITQIFSFNYKPFEIFRDTNDTGMFYGIQHYNDMLLQSGKDGNAQSEMLLKKVPGFFTLRNGWAFPRKISFNGQQCVMPLPDDYPRLPNSGHFQHASLILLLSLLVLLVLLF</sequence>
<evidence type="ECO:0000313" key="11">
    <source>
        <dbReference type="Proteomes" id="UP000653305"/>
    </source>
</evidence>
<keyword evidence="3" id="KW-0336">GPI-anchor</keyword>